<reference evidence="3" key="1">
    <citation type="submission" date="2018-11" db="EMBL/GenBank/DDBJ databases">
        <authorList>
            <person name="Alioto T."/>
            <person name="Alioto T."/>
        </authorList>
    </citation>
    <scope>NUCLEOTIDE SEQUENCE</scope>
</reference>
<feature type="chain" id="PRO_5032599998" description="ShKT domain-containing protein" evidence="2">
    <location>
        <begin position="16"/>
        <end position="226"/>
    </location>
</feature>
<keyword evidence="2" id="KW-0732">Signal</keyword>
<sequence>MHLLIFTVLLTGVLTLRNEHIALGTPLSEENVSDENPPHEDFDSMIFEEIAEKLIANAISDTEKSSTENDQQDSSTRQLTDRDIIKEIKREQTENPRKFKKDGDNDETTNTMKRYYEWFNDPNRIKRGRNSVFGKQPDKRGKNPYIGNPPDKRGRRPGIGNPPDKRGRNSVFGDCKLDGTDPECQQSKECTEFNDDKEDVCPRLALMGMCRGAYLPWTLKNCQTSC</sequence>
<feature type="non-terminal residue" evidence="3">
    <location>
        <position position="1"/>
    </location>
</feature>
<dbReference type="AlphaFoldDB" id="A0A8B6DVY5"/>
<evidence type="ECO:0000256" key="1">
    <source>
        <dbReference type="SAM" id="MobiDB-lite"/>
    </source>
</evidence>
<dbReference type="EMBL" id="UYJE01004021">
    <property type="protein sequence ID" value="VDI24350.1"/>
    <property type="molecule type" value="Genomic_DNA"/>
</dbReference>
<keyword evidence="4" id="KW-1185">Reference proteome</keyword>
<feature type="region of interest" description="Disordered" evidence="1">
    <location>
        <begin position="126"/>
        <end position="170"/>
    </location>
</feature>
<dbReference type="Proteomes" id="UP000596742">
    <property type="component" value="Unassembled WGS sequence"/>
</dbReference>
<evidence type="ECO:0008006" key="5">
    <source>
        <dbReference type="Google" id="ProtNLM"/>
    </source>
</evidence>
<proteinExistence type="predicted"/>
<evidence type="ECO:0000313" key="4">
    <source>
        <dbReference type="Proteomes" id="UP000596742"/>
    </source>
</evidence>
<feature type="region of interest" description="Disordered" evidence="1">
    <location>
        <begin position="60"/>
        <end position="107"/>
    </location>
</feature>
<feature type="signal peptide" evidence="2">
    <location>
        <begin position="1"/>
        <end position="15"/>
    </location>
</feature>
<comment type="caution">
    <text evidence="3">The sequence shown here is derived from an EMBL/GenBank/DDBJ whole genome shotgun (WGS) entry which is preliminary data.</text>
</comment>
<protein>
    <recommendedName>
        <fullName evidence="5">ShKT domain-containing protein</fullName>
    </recommendedName>
</protein>
<organism evidence="3 4">
    <name type="scientific">Mytilus galloprovincialis</name>
    <name type="common">Mediterranean mussel</name>
    <dbReference type="NCBI Taxonomy" id="29158"/>
    <lineage>
        <taxon>Eukaryota</taxon>
        <taxon>Metazoa</taxon>
        <taxon>Spiralia</taxon>
        <taxon>Lophotrochozoa</taxon>
        <taxon>Mollusca</taxon>
        <taxon>Bivalvia</taxon>
        <taxon>Autobranchia</taxon>
        <taxon>Pteriomorphia</taxon>
        <taxon>Mytilida</taxon>
        <taxon>Mytiloidea</taxon>
        <taxon>Mytilidae</taxon>
        <taxon>Mytilinae</taxon>
        <taxon>Mytilus</taxon>
    </lineage>
</organism>
<evidence type="ECO:0000256" key="2">
    <source>
        <dbReference type="SAM" id="SignalP"/>
    </source>
</evidence>
<gene>
    <name evidence="3" type="ORF">MGAL_10B092037</name>
</gene>
<name>A0A8B6DVY5_MYTGA</name>
<feature type="compositionally biased region" description="Basic and acidic residues" evidence="1">
    <location>
        <begin position="79"/>
        <end position="103"/>
    </location>
</feature>
<evidence type="ECO:0000313" key="3">
    <source>
        <dbReference type="EMBL" id="VDI24350.1"/>
    </source>
</evidence>
<accession>A0A8B6DVY5</accession>
<feature type="compositionally biased region" description="Polar residues" evidence="1">
    <location>
        <begin position="68"/>
        <end position="78"/>
    </location>
</feature>